<proteinExistence type="predicted"/>
<reference evidence="1 2" key="1">
    <citation type="submission" date="2024-05" db="EMBL/GenBank/DDBJ databases">
        <title>Culex pipiens pipiens assembly and annotation.</title>
        <authorList>
            <person name="Alout H."/>
            <person name="Durand T."/>
        </authorList>
    </citation>
    <scope>NUCLEOTIDE SEQUENCE [LARGE SCALE GENOMIC DNA]</scope>
    <source>
        <strain evidence="1">HA-2024</strain>
        <tissue evidence="1">Whole body</tissue>
    </source>
</reference>
<name>A0ABD1DCN5_CULPP</name>
<evidence type="ECO:0000313" key="1">
    <source>
        <dbReference type="EMBL" id="KAL1397434.1"/>
    </source>
</evidence>
<dbReference type="EMBL" id="JBEHCU010006306">
    <property type="protein sequence ID" value="KAL1397434.1"/>
    <property type="molecule type" value="Genomic_DNA"/>
</dbReference>
<comment type="caution">
    <text evidence="1">The sequence shown here is derived from an EMBL/GenBank/DDBJ whole genome shotgun (WGS) entry which is preliminary data.</text>
</comment>
<dbReference type="Proteomes" id="UP001562425">
    <property type="component" value="Unassembled WGS sequence"/>
</dbReference>
<organism evidence="1 2">
    <name type="scientific">Culex pipiens pipiens</name>
    <name type="common">Northern house mosquito</name>
    <dbReference type="NCBI Taxonomy" id="38569"/>
    <lineage>
        <taxon>Eukaryota</taxon>
        <taxon>Metazoa</taxon>
        <taxon>Ecdysozoa</taxon>
        <taxon>Arthropoda</taxon>
        <taxon>Hexapoda</taxon>
        <taxon>Insecta</taxon>
        <taxon>Pterygota</taxon>
        <taxon>Neoptera</taxon>
        <taxon>Endopterygota</taxon>
        <taxon>Diptera</taxon>
        <taxon>Nematocera</taxon>
        <taxon>Culicoidea</taxon>
        <taxon>Culicidae</taxon>
        <taxon>Culicinae</taxon>
        <taxon>Culicini</taxon>
        <taxon>Culex</taxon>
        <taxon>Culex</taxon>
    </lineage>
</organism>
<accession>A0ABD1DCN5</accession>
<evidence type="ECO:0000313" key="2">
    <source>
        <dbReference type="Proteomes" id="UP001562425"/>
    </source>
</evidence>
<sequence>MDIYPAVDDPSRQKTEYIQVVPPETLRLNKCPDMGEFLFSVNKVMWENSQDMCECNQNYGILQLVVKVR</sequence>
<keyword evidence="2" id="KW-1185">Reference proteome</keyword>
<protein>
    <submittedName>
        <fullName evidence="1">Uncharacterized protein</fullName>
    </submittedName>
</protein>
<gene>
    <name evidence="1" type="ORF">pipiens_009769</name>
</gene>
<dbReference type="AlphaFoldDB" id="A0ABD1DCN5"/>